<reference evidence="20" key="1">
    <citation type="submission" date="2019-06" db="EMBL/GenBank/DDBJ databases">
        <authorList>
            <consortium name="Wellcome Sanger Institute Data Sharing"/>
        </authorList>
    </citation>
    <scope>NUCLEOTIDE SEQUENCE [LARGE SCALE GENOMIC DNA]</scope>
</reference>
<dbReference type="FunFam" id="2.60.40.10:FF:000705">
    <property type="entry name" value="Plexin B1"/>
    <property type="match status" value="1"/>
</dbReference>
<dbReference type="InterPro" id="IPR031148">
    <property type="entry name" value="Plexin"/>
</dbReference>
<evidence type="ECO:0000256" key="4">
    <source>
        <dbReference type="ARBA" id="ARBA00022553"/>
    </source>
</evidence>
<evidence type="ECO:0000256" key="14">
    <source>
        <dbReference type="ARBA" id="ARBA00057668"/>
    </source>
</evidence>
<gene>
    <name evidence="20" type="primary">plxnb3</name>
</gene>
<accession>A0A672ZZZ1</accession>
<dbReference type="SMART" id="SM00630">
    <property type="entry name" value="Sema"/>
    <property type="match status" value="1"/>
</dbReference>
<dbReference type="Gene3D" id="3.10.20.90">
    <property type="entry name" value="Phosphatidylinositol 3-kinase Catalytic Subunit, Chain A, domain 1"/>
    <property type="match status" value="1"/>
</dbReference>
<organism evidence="20 21">
    <name type="scientific">Sphaeramia orbicularis</name>
    <name type="common">orbiculate cardinalfish</name>
    <dbReference type="NCBI Taxonomy" id="375764"/>
    <lineage>
        <taxon>Eukaryota</taxon>
        <taxon>Metazoa</taxon>
        <taxon>Chordata</taxon>
        <taxon>Craniata</taxon>
        <taxon>Vertebrata</taxon>
        <taxon>Euteleostomi</taxon>
        <taxon>Actinopterygii</taxon>
        <taxon>Neopterygii</taxon>
        <taxon>Teleostei</taxon>
        <taxon>Neoteleostei</taxon>
        <taxon>Acanthomorphata</taxon>
        <taxon>Gobiaria</taxon>
        <taxon>Kurtiformes</taxon>
        <taxon>Apogonoidei</taxon>
        <taxon>Apogonidae</taxon>
        <taxon>Apogoninae</taxon>
        <taxon>Sphaeramia</taxon>
    </lineage>
</organism>
<keyword evidence="11" id="KW-1015">Disulfide bond</keyword>
<dbReference type="InterPro" id="IPR041019">
    <property type="entry name" value="TIG1_plexin"/>
</dbReference>
<dbReference type="GO" id="GO:0017154">
    <property type="term" value="F:semaphorin receptor activity"/>
    <property type="evidence" value="ECO:0007669"/>
    <property type="project" value="InterPro"/>
</dbReference>
<dbReference type="SMART" id="SM00423">
    <property type="entry name" value="PSI"/>
    <property type="match status" value="2"/>
</dbReference>
<dbReference type="SMART" id="SM00429">
    <property type="entry name" value="IPT"/>
    <property type="match status" value="2"/>
</dbReference>
<dbReference type="InterPro" id="IPR036352">
    <property type="entry name" value="Semap_dom_sf"/>
</dbReference>
<dbReference type="InterPro" id="IPR008936">
    <property type="entry name" value="Rho_GTPase_activation_prot"/>
</dbReference>
<evidence type="ECO:0000256" key="15">
    <source>
        <dbReference type="ARBA" id="ARBA00070678"/>
    </source>
</evidence>
<dbReference type="SUPFAM" id="SSF103575">
    <property type="entry name" value="Plexin repeat"/>
    <property type="match status" value="1"/>
</dbReference>
<evidence type="ECO:0000259" key="19">
    <source>
        <dbReference type="PROSITE" id="PS51004"/>
    </source>
</evidence>
<dbReference type="FunFam" id="2.60.40.10:FF:000131">
    <property type="entry name" value="Plexin A2"/>
    <property type="match status" value="1"/>
</dbReference>
<keyword evidence="3" id="KW-1003">Cell membrane</keyword>
<dbReference type="InterPro" id="IPR013783">
    <property type="entry name" value="Ig-like_fold"/>
</dbReference>
<dbReference type="Pfam" id="PF24317">
    <property type="entry name" value="PSI_Plexin-B"/>
    <property type="match status" value="1"/>
</dbReference>
<evidence type="ECO:0000256" key="12">
    <source>
        <dbReference type="ARBA" id="ARBA00023170"/>
    </source>
</evidence>
<keyword evidence="9" id="KW-0175">Coiled coil</keyword>
<dbReference type="Gene3D" id="1.10.506.10">
    <property type="entry name" value="GTPase Activation - p120gap, domain 1"/>
    <property type="match status" value="1"/>
</dbReference>
<dbReference type="Gene3D" id="2.130.10.10">
    <property type="entry name" value="YVTN repeat-like/Quinoprotein amine dehydrogenase"/>
    <property type="match status" value="1"/>
</dbReference>
<dbReference type="Pfam" id="PF01833">
    <property type="entry name" value="TIG"/>
    <property type="match status" value="2"/>
</dbReference>
<evidence type="ECO:0000256" key="2">
    <source>
        <dbReference type="ARBA" id="ARBA00010297"/>
    </source>
</evidence>
<dbReference type="GO" id="GO:0007162">
    <property type="term" value="P:negative regulation of cell adhesion"/>
    <property type="evidence" value="ECO:0007669"/>
    <property type="project" value="TreeGrafter"/>
</dbReference>
<reference evidence="20" key="2">
    <citation type="submission" date="2025-08" db="UniProtKB">
        <authorList>
            <consortium name="Ensembl"/>
        </authorList>
    </citation>
    <scope>IDENTIFICATION</scope>
</reference>
<dbReference type="PANTHER" id="PTHR22625">
    <property type="entry name" value="PLEXIN"/>
    <property type="match status" value="1"/>
</dbReference>
<keyword evidence="10 17" id="KW-0472">Membrane</keyword>
<dbReference type="FunFam" id="2.130.10.10:FF:000126">
    <property type="entry name" value="Plexin B1"/>
    <property type="match status" value="1"/>
</dbReference>
<dbReference type="Pfam" id="PF01403">
    <property type="entry name" value="Sema"/>
    <property type="match status" value="1"/>
</dbReference>
<dbReference type="FunFam" id="2.60.40.10:FF:000203">
    <property type="entry name" value="Plexin B2"/>
    <property type="match status" value="1"/>
</dbReference>
<evidence type="ECO:0000313" key="21">
    <source>
        <dbReference type="Proteomes" id="UP000472271"/>
    </source>
</evidence>
<evidence type="ECO:0000256" key="3">
    <source>
        <dbReference type="ARBA" id="ARBA00022475"/>
    </source>
</evidence>
<keyword evidence="4" id="KW-0597">Phosphoprotein</keyword>
<dbReference type="InterPro" id="IPR002909">
    <property type="entry name" value="IPT_dom"/>
</dbReference>
<dbReference type="Proteomes" id="UP000472271">
    <property type="component" value="Chromosome 7"/>
</dbReference>
<dbReference type="InterPro" id="IPR001627">
    <property type="entry name" value="Semap_dom"/>
</dbReference>
<comment type="similarity">
    <text evidence="2">Belongs to the plexin family.</text>
</comment>
<dbReference type="Pfam" id="PF20170">
    <property type="entry name" value="Plexin_RBD"/>
    <property type="match status" value="1"/>
</dbReference>
<evidence type="ECO:0000256" key="13">
    <source>
        <dbReference type="ARBA" id="ARBA00023180"/>
    </source>
</evidence>
<keyword evidence="7" id="KW-0677">Repeat</keyword>
<dbReference type="Pfam" id="PF01437">
    <property type="entry name" value="PSI"/>
    <property type="match status" value="1"/>
</dbReference>
<dbReference type="SUPFAM" id="SSF81296">
    <property type="entry name" value="E set domains"/>
    <property type="match status" value="2"/>
</dbReference>
<evidence type="ECO:0000256" key="11">
    <source>
        <dbReference type="ARBA" id="ARBA00023157"/>
    </source>
</evidence>
<dbReference type="InterPro" id="IPR014756">
    <property type="entry name" value="Ig_E-set"/>
</dbReference>
<dbReference type="GO" id="GO:0008360">
    <property type="term" value="P:regulation of cell shape"/>
    <property type="evidence" value="ECO:0007669"/>
    <property type="project" value="UniProtKB-ARBA"/>
</dbReference>
<reference evidence="20" key="3">
    <citation type="submission" date="2025-09" db="UniProtKB">
        <authorList>
            <consortium name="Ensembl"/>
        </authorList>
    </citation>
    <scope>IDENTIFICATION</scope>
</reference>
<dbReference type="GO" id="GO:0050772">
    <property type="term" value="P:positive regulation of axonogenesis"/>
    <property type="evidence" value="ECO:0007669"/>
    <property type="project" value="TreeGrafter"/>
</dbReference>
<dbReference type="PROSITE" id="PS51004">
    <property type="entry name" value="SEMA"/>
    <property type="match status" value="1"/>
</dbReference>
<dbReference type="Pfam" id="PF08337">
    <property type="entry name" value="Plexin_cytopl"/>
    <property type="match status" value="1"/>
</dbReference>
<keyword evidence="21" id="KW-1185">Reference proteome</keyword>
<dbReference type="GO" id="GO:0002116">
    <property type="term" value="C:semaphorin receptor complex"/>
    <property type="evidence" value="ECO:0007669"/>
    <property type="project" value="UniProtKB-ARBA"/>
</dbReference>
<evidence type="ECO:0000256" key="18">
    <source>
        <dbReference type="SAM" id="SignalP"/>
    </source>
</evidence>
<evidence type="ECO:0000256" key="7">
    <source>
        <dbReference type="ARBA" id="ARBA00022737"/>
    </source>
</evidence>
<evidence type="ECO:0000256" key="6">
    <source>
        <dbReference type="ARBA" id="ARBA00022729"/>
    </source>
</evidence>
<protein>
    <recommendedName>
        <fullName evidence="15">Plexin-B1</fullName>
    </recommendedName>
</protein>
<evidence type="ECO:0000256" key="8">
    <source>
        <dbReference type="ARBA" id="ARBA00022989"/>
    </source>
</evidence>
<evidence type="ECO:0000256" key="1">
    <source>
        <dbReference type="ARBA" id="ARBA00004251"/>
    </source>
</evidence>
<dbReference type="InterPro" id="IPR046800">
    <property type="entry name" value="Plexin_RBD"/>
</dbReference>
<dbReference type="FunFam" id="1.10.506.10:FF:000010">
    <property type="entry name" value="Plexin B1"/>
    <property type="match status" value="1"/>
</dbReference>
<feature type="transmembrane region" description="Helical" evidence="17">
    <location>
        <begin position="1002"/>
        <end position="1026"/>
    </location>
</feature>
<dbReference type="Pfam" id="PF17960">
    <property type="entry name" value="TIG_plexin"/>
    <property type="match status" value="1"/>
</dbReference>
<evidence type="ECO:0000256" key="9">
    <source>
        <dbReference type="ARBA" id="ARBA00023054"/>
    </source>
</evidence>
<evidence type="ECO:0000256" key="16">
    <source>
        <dbReference type="PROSITE-ProRule" id="PRU00352"/>
    </source>
</evidence>
<comment type="function">
    <text evidence="14">Receptor for SEMA4D. Plays a role in GABAergic synapse development. Mediates SEMA4A- and SEMA4D-dependent inhibitory synapse development. Plays a role in RHOA activation and subsequent changes of the actin cytoskeleton. Plays a role in axon guidance, invasive growth and cell migration.</text>
</comment>
<feature type="signal peptide" evidence="18">
    <location>
        <begin position="1"/>
        <end position="25"/>
    </location>
</feature>
<dbReference type="Gene3D" id="2.60.40.10">
    <property type="entry name" value="Immunoglobulins"/>
    <property type="match status" value="3"/>
</dbReference>
<keyword evidence="12" id="KW-0675">Receptor</keyword>
<evidence type="ECO:0000256" key="10">
    <source>
        <dbReference type="ARBA" id="ARBA00023136"/>
    </source>
</evidence>
<dbReference type="GO" id="GO:0030334">
    <property type="term" value="P:regulation of cell migration"/>
    <property type="evidence" value="ECO:0007669"/>
    <property type="project" value="TreeGrafter"/>
</dbReference>
<keyword evidence="6 18" id="KW-0732">Signal</keyword>
<comment type="subcellular location">
    <subcellularLocation>
        <location evidence="1">Cell membrane</location>
        <topology evidence="1">Single-pass type I membrane protein</topology>
    </subcellularLocation>
</comment>
<proteinExistence type="inferred from homology"/>
<sequence>MLASSAPPSLLFLPLLLLLPPPSLPADVVTSDPSVRWVEIEGAPLAHLLLDWDSGVLYVGGVDHLYQLTSDLEVVSHVRTGPHLDSPDCLPPIVAQDCPSATQTHNHNKLLLLEAGQGAESGSLIICGSLYQGICDKRSLSNISQLIYQTSNPVDTQYVAANDPRVSTVAVVITTENKQEGGGAGGILRLMLVGRGYTSKGPGDIPPITTRRLYPVVPPRRAFSQEEELGKLVVGSYSEYNNHFVKAITHDKHAYFLFSRRDMWHKKEYRTYASRLCVSDRSFYSYVEVPLLCRGGYNLAQGAWLGNHSGEPALFVVMAAGQASTPVATSRSALCVYKMADLDAMLRRAQEVCYTEGGRGSSGQEEAYIEYAVSSKCLKLPKVSLTDYPCGGEHTPNPIASAVPLPATPTYTSDTQLTAVTTATEAGHTIAFLGDRTGKLHKVLVRSDSSGDRYGSVSVDATAISADLLLDQEQEHVYVLTSSRLSKVPVSSCERQTDCQSCLTIRDPYCGWCVLEGRCSRKHECQRHTEPNHWLWSFEPTNQCVTVQSLQPANQSRDEPTQVTLSVVQLPTLTEAEPLSCVFDRLPPQPAIITGSSITCQSPQPELLPPMPAGSGELFKQIYMCVCVCFACVMSDFIGLYSCLSPPVQLYDCSAGQSDCSQCRAVPEEYGCVWCPGSPAPSCVYNQSCSSAPADTCPPPQITQVLPVSGPLEGGVLVTITGSNLGMRYQDVVGGVTVAGVQCEPQPEGYQISTRVVCELQPSGKQRKGPVLVSVGNSLPGRSTQDFTYQDPQLLDLVPDKGPVSGGTRLTIRGRQLLTGQTTDLRAFLGRQPCYIVEEVNDTQLVCQTGSSNHTGDVMIRVFFGKAERIVPDVAFRYLDDPVITDATPSEIKYPGTVQVPETVVPVGCITSVTVSCGVPQGQDLTRAMTRQEVRARLGDQECEVKTLDNTHLYCEPPETQPMSEDDGNELPVFLRVLMGNLEVDLGLVQYDSDSLLSPVPLAAQIGLGAGAAVIILSVLVIILMYRRKSKQALRDYKKVLLQLETLEINVGDQCRKEFTDLMTEMMDLSSDVGGPGLPLLDYRTYAERVFFPGQQVAPLSRQLDLPDSRRQTVEQGLQQLNNLLNNRLFLTRFIHTLEAQQGFSQRDRGYVASLLTMALHDKLEYFTEVMKTLLQDLVQQYVAKNPKLMLRRTETVVEKMLTNWMSICLYSFLKDVAGEPLYMLYRAIKYQVDKGPVDVVTGKAKRTLNDSHLLREDIDYSSMTLTVLVKNGVEVQPCPVKVLDTDTITQVKDKILDQVYRGAPFSQRPSADSLDLEWRSGQAGHLTLSDDDVTAVVQGRWKRLNTLQHYKVPDGATVALIPLIDGNVVAIETPMLEGEEEEGLRLWHLVKSSEDPEIPKHRKSSMRERERAKAIPEIYLTRLLSMKGTLQKFVDDVFVAILSTKRPPPIAVRFFFDFLDDMAEKHGIDDPETVHIWKTNSLPLRFWVNILKNPQFVLDVQVTDSIDAVLSVIAQTFIDSCTTSEHKVGRDSPVNKLLYAREIPRYKQLVERYYSDIHSAASGCYQEMNSTLTELSGMNSLVALHELYKYINKYYDQIIMSLEEDSSGQKMQLAYRLQQVAALVENKVTDL</sequence>
<dbReference type="PANTHER" id="PTHR22625:SF69">
    <property type="entry name" value="PLEXIN-B3"/>
    <property type="match status" value="1"/>
</dbReference>
<dbReference type="FunFam" id="3.10.20.90:FF:000120">
    <property type="entry name" value="Plexin b1a"/>
    <property type="match status" value="1"/>
</dbReference>
<dbReference type="InterPro" id="IPR016201">
    <property type="entry name" value="PSI"/>
</dbReference>
<feature type="chain" id="PRO_5025455211" description="Plexin-B1" evidence="18">
    <location>
        <begin position="26"/>
        <end position="1632"/>
    </location>
</feature>
<evidence type="ECO:0000256" key="5">
    <source>
        <dbReference type="ARBA" id="ARBA00022692"/>
    </source>
</evidence>
<keyword evidence="8 17" id="KW-1133">Transmembrane helix</keyword>
<comment type="caution">
    <text evidence="16">Lacks conserved residue(s) required for the propagation of feature annotation.</text>
</comment>
<dbReference type="SUPFAM" id="SSF48350">
    <property type="entry name" value="GTPase activation domain, GAP"/>
    <property type="match status" value="1"/>
</dbReference>
<dbReference type="SUPFAM" id="SSF101912">
    <property type="entry name" value="Sema domain"/>
    <property type="match status" value="1"/>
</dbReference>
<dbReference type="InterPro" id="IPR015943">
    <property type="entry name" value="WD40/YVTN_repeat-like_dom_sf"/>
</dbReference>
<dbReference type="InterPro" id="IPR013548">
    <property type="entry name" value="Plexin_cytoplasmic_RasGAP_dom"/>
</dbReference>
<dbReference type="InterPro" id="IPR057533">
    <property type="entry name" value="PSI_Plexin-B"/>
</dbReference>
<dbReference type="FunFam" id="1.10.506.10:FF:000012">
    <property type="entry name" value="Plexin B1"/>
    <property type="match status" value="1"/>
</dbReference>
<evidence type="ECO:0000313" key="20">
    <source>
        <dbReference type="Ensembl" id="ENSSORP00005022554.1"/>
    </source>
</evidence>
<keyword evidence="5 17" id="KW-0812">Transmembrane</keyword>
<keyword evidence="13" id="KW-0325">Glycoprotein</keyword>
<feature type="domain" description="Sema" evidence="19">
    <location>
        <begin position="16"/>
        <end position="490"/>
    </location>
</feature>
<name>A0A672ZZZ1_9TELE</name>
<dbReference type="Ensembl" id="ENSSORT00005023219.1">
    <property type="protein sequence ID" value="ENSSORP00005022554.1"/>
    <property type="gene ID" value="ENSSORG00005003802.1"/>
</dbReference>
<dbReference type="GO" id="GO:0005886">
    <property type="term" value="C:plasma membrane"/>
    <property type="evidence" value="ECO:0007669"/>
    <property type="project" value="UniProtKB-SubCell"/>
</dbReference>
<evidence type="ECO:0000256" key="17">
    <source>
        <dbReference type="SAM" id="Phobius"/>
    </source>
</evidence>
<dbReference type="InterPro" id="IPR002165">
    <property type="entry name" value="Plexin_repeat"/>
</dbReference>
<dbReference type="GO" id="GO:0007411">
    <property type="term" value="P:axon guidance"/>
    <property type="evidence" value="ECO:0007669"/>
    <property type="project" value="UniProtKB-ARBA"/>
</dbReference>